<protein>
    <submittedName>
        <fullName evidence="3">Uncharacterized protein</fullName>
    </submittedName>
</protein>
<evidence type="ECO:0000313" key="3">
    <source>
        <dbReference type="EMBL" id="GBF88902.1"/>
    </source>
</evidence>
<evidence type="ECO:0000256" key="1">
    <source>
        <dbReference type="SAM" id="Coils"/>
    </source>
</evidence>
<comment type="caution">
    <text evidence="3">The sequence shown here is derived from an EMBL/GenBank/DDBJ whole genome shotgun (WGS) entry which is preliminary data.</text>
</comment>
<sequence>MAAVARPAPLFVAKEAKIDELRPAEAAASPNGAGPQQQADECAAGAAAGGASDFGQLSPKGEARKKKQAAFQRNRLQRLLGVQPRPWELPQKPKPPPPNPEDVPQELRLMGKVDPNNIYSCDLHPILSSRRLSRALSELPAEPEEPRPTPPEWLEYRRQEQALFDAEQAAKASEAQAAADRAAAEAAAAAAAAEAARVAYEQRVEAWRRTLLARAIHAVTHPRMAWLKKHKARVAKTKKQHHQQQALQPPPPLPAREASASSQASSDTGAGAP</sequence>
<proteinExistence type="predicted"/>
<accession>A0A2V0NQL4</accession>
<organism evidence="3 4">
    <name type="scientific">Raphidocelis subcapitata</name>
    <dbReference type="NCBI Taxonomy" id="307507"/>
    <lineage>
        <taxon>Eukaryota</taxon>
        <taxon>Viridiplantae</taxon>
        <taxon>Chlorophyta</taxon>
        <taxon>core chlorophytes</taxon>
        <taxon>Chlorophyceae</taxon>
        <taxon>CS clade</taxon>
        <taxon>Sphaeropleales</taxon>
        <taxon>Selenastraceae</taxon>
        <taxon>Raphidocelis</taxon>
    </lineage>
</organism>
<keyword evidence="4" id="KW-1185">Reference proteome</keyword>
<feature type="region of interest" description="Disordered" evidence="2">
    <location>
        <begin position="22"/>
        <end position="105"/>
    </location>
</feature>
<feature type="compositionally biased region" description="Pro residues" evidence="2">
    <location>
        <begin position="92"/>
        <end position="101"/>
    </location>
</feature>
<evidence type="ECO:0000313" key="4">
    <source>
        <dbReference type="Proteomes" id="UP000247498"/>
    </source>
</evidence>
<keyword evidence="1" id="KW-0175">Coiled coil</keyword>
<name>A0A2V0NQL4_9CHLO</name>
<dbReference type="AlphaFoldDB" id="A0A2V0NQL4"/>
<dbReference type="InParanoid" id="A0A2V0NQL4"/>
<feature type="compositionally biased region" description="Basic residues" evidence="2">
    <location>
        <begin position="228"/>
        <end position="242"/>
    </location>
</feature>
<gene>
    <name evidence="3" type="ORF">Rsub_01401</name>
</gene>
<feature type="coiled-coil region" evidence="1">
    <location>
        <begin position="156"/>
        <end position="210"/>
    </location>
</feature>
<feature type="region of interest" description="Disordered" evidence="2">
    <location>
        <begin position="228"/>
        <end position="273"/>
    </location>
</feature>
<reference evidence="3 4" key="1">
    <citation type="journal article" date="2018" name="Sci. Rep.">
        <title>Raphidocelis subcapitata (=Pseudokirchneriella subcapitata) provides an insight into genome evolution and environmental adaptations in the Sphaeropleales.</title>
        <authorList>
            <person name="Suzuki S."/>
            <person name="Yamaguchi H."/>
            <person name="Nakajima N."/>
            <person name="Kawachi M."/>
        </authorList>
    </citation>
    <scope>NUCLEOTIDE SEQUENCE [LARGE SCALE GENOMIC DNA]</scope>
    <source>
        <strain evidence="3 4">NIES-35</strain>
    </source>
</reference>
<dbReference type="EMBL" id="BDRX01000007">
    <property type="protein sequence ID" value="GBF88902.1"/>
    <property type="molecule type" value="Genomic_DNA"/>
</dbReference>
<evidence type="ECO:0000256" key="2">
    <source>
        <dbReference type="SAM" id="MobiDB-lite"/>
    </source>
</evidence>
<feature type="compositionally biased region" description="Low complexity" evidence="2">
    <location>
        <begin position="258"/>
        <end position="273"/>
    </location>
</feature>
<dbReference type="Proteomes" id="UP000247498">
    <property type="component" value="Unassembled WGS sequence"/>
</dbReference>